<feature type="chain" id="PRO_5010990558" evidence="1">
    <location>
        <begin position="22"/>
        <end position="214"/>
    </location>
</feature>
<reference evidence="2 3" key="1">
    <citation type="submission" date="2016-07" db="EMBL/GenBank/DDBJ databases">
        <title>Pervasive Adenine N6-methylation of Active Genes in Fungi.</title>
        <authorList>
            <consortium name="DOE Joint Genome Institute"/>
            <person name="Mondo S.J."/>
            <person name="Dannebaum R.O."/>
            <person name="Kuo R.C."/>
            <person name="Labutti K."/>
            <person name="Haridas S."/>
            <person name="Kuo A."/>
            <person name="Salamov A."/>
            <person name="Ahrendt S.R."/>
            <person name="Lipzen A."/>
            <person name="Sullivan W."/>
            <person name="Andreopoulos W.B."/>
            <person name="Clum A."/>
            <person name="Lindquist E."/>
            <person name="Daum C."/>
            <person name="Ramamoorthy G.K."/>
            <person name="Gryganskyi A."/>
            <person name="Culley D."/>
            <person name="Magnuson J.K."/>
            <person name="James T.Y."/>
            <person name="O'Malley M.A."/>
            <person name="Stajich J.E."/>
            <person name="Spatafora J.W."/>
            <person name="Visel A."/>
            <person name="Grigoriev I.V."/>
        </authorList>
    </citation>
    <scope>NUCLEOTIDE SEQUENCE [LARGE SCALE GENOMIC DNA]</scope>
    <source>
        <strain evidence="2 3">CBS 115471</strain>
    </source>
</reference>
<evidence type="ECO:0000313" key="2">
    <source>
        <dbReference type="EMBL" id="ORX94714.1"/>
    </source>
</evidence>
<proteinExistence type="predicted"/>
<name>A0A1Y1YAS1_9PLEO</name>
<sequence length="214" mass="23537">MKSLTPISFTLLLFTATGVTALPNVTSIQLKSDSCAYWPYWQNTRDADVTGTLTFMISDAEDPFLNGLFLQPQPYTYNGTAIEVLGADLRKSIRTTGAKTAYQCADAEPREYGGPTRAPAFRILPFGGMSNSGLGELKVEPYRHDVDGKGVDGVFLGSGNLTTWGFRYVKPSECGRLDYYEARLLGLHDDWYYAPPSGGEIIPGFLKVVTWPLI</sequence>
<gene>
    <name evidence="2" type="ORF">BCR34DRAFT_594348</name>
</gene>
<dbReference type="OrthoDB" id="3545468at2759"/>
<comment type="caution">
    <text evidence="2">The sequence shown here is derived from an EMBL/GenBank/DDBJ whole genome shotgun (WGS) entry which is preliminary data.</text>
</comment>
<dbReference type="Proteomes" id="UP000193144">
    <property type="component" value="Unassembled WGS sequence"/>
</dbReference>
<dbReference type="AlphaFoldDB" id="A0A1Y1YAS1"/>
<evidence type="ECO:0000313" key="3">
    <source>
        <dbReference type="Proteomes" id="UP000193144"/>
    </source>
</evidence>
<protein>
    <submittedName>
        <fullName evidence="2">Uncharacterized protein</fullName>
    </submittedName>
</protein>
<keyword evidence="3" id="KW-1185">Reference proteome</keyword>
<organism evidence="2 3">
    <name type="scientific">Clohesyomyces aquaticus</name>
    <dbReference type="NCBI Taxonomy" id="1231657"/>
    <lineage>
        <taxon>Eukaryota</taxon>
        <taxon>Fungi</taxon>
        <taxon>Dikarya</taxon>
        <taxon>Ascomycota</taxon>
        <taxon>Pezizomycotina</taxon>
        <taxon>Dothideomycetes</taxon>
        <taxon>Pleosporomycetidae</taxon>
        <taxon>Pleosporales</taxon>
        <taxon>Lindgomycetaceae</taxon>
        <taxon>Clohesyomyces</taxon>
    </lineage>
</organism>
<evidence type="ECO:0000256" key="1">
    <source>
        <dbReference type="SAM" id="SignalP"/>
    </source>
</evidence>
<keyword evidence="1" id="KW-0732">Signal</keyword>
<dbReference type="EMBL" id="MCFA01000301">
    <property type="protein sequence ID" value="ORX94714.1"/>
    <property type="molecule type" value="Genomic_DNA"/>
</dbReference>
<feature type="signal peptide" evidence="1">
    <location>
        <begin position="1"/>
        <end position="21"/>
    </location>
</feature>
<accession>A0A1Y1YAS1</accession>